<comment type="caution">
    <text evidence="5">The sequence shown here is derived from an EMBL/GenBank/DDBJ whole genome shotgun (WGS) entry which is preliminary data.</text>
</comment>
<dbReference type="Pfam" id="PF01523">
    <property type="entry name" value="PmbA_TldD_1st"/>
    <property type="match status" value="1"/>
</dbReference>
<organism evidence="5 6">
    <name type="scientific">Candidatus Ornithocaccomicrobium faecavium</name>
    <dbReference type="NCBI Taxonomy" id="2840890"/>
    <lineage>
        <taxon>Bacteria</taxon>
        <taxon>Bacillati</taxon>
        <taxon>Bacillota</taxon>
        <taxon>Clostridia</taxon>
        <taxon>Candidatus Ornithocaccomicrobium</taxon>
    </lineage>
</organism>
<dbReference type="Pfam" id="PF19289">
    <property type="entry name" value="PmbA_TldD_3rd"/>
    <property type="match status" value="1"/>
</dbReference>
<dbReference type="InterPro" id="IPR045569">
    <property type="entry name" value="Metalloprtase-TldD/E_C"/>
</dbReference>
<protein>
    <submittedName>
        <fullName evidence="5">TldD/PmbA family protein</fullName>
    </submittedName>
</protein>
<feature type="domain" description="Metalloprotease TldD/E C-terminal" evidence="3">
    <location>
        <begin position="227"/>
        <end position="448"/>
    </location>
</feature>
<dbReference type="InterPro" id="IPR047657">
    <property type="entry name" value="PmbA"/>
</dbReference>
<dbReference type="Proteomes" id="UP000886884">
    <property type="component" value="Unassembled WGS sequence"/>
</dbReference>
<dbReference type="PANTHER" id="PTHR43421:SF1">
    <property type="entry name" value="METALLOPROTEASE PMBA"/>
    <property type="match status" value="1"/>
</dbReference>
<dbReference type="InterPro" id="IPR045570">
    <property type="entry name" value="Metalloprtase-TldD/E_cen_dom"/>
</dbReference>
<dbReference type="InterPro" id="IPR036059">
    <property type="entry name" value="TldD/PmbA_sf"/>
</dbReference>
<dbReference type="GO" id="GO:0008237">
    <property type="term" value="F:metallopeptidase activity"/>
    <property type="evidence" value="ECO:0007669"/>
    <property type="project" value="InterPro"/>
</dbReference>
<evidence type="ECO:0000259" key="4">
    <source>
        <dbReference type="Pfam" id="PF19290"/>
    </source>
</evidence>
<dbReference type="SUPFAM" id="SSF111283">
    <property type="entry name" value="Putative modulator of DNA gyrase, PmbA/TldD"/>
    <property type="match status" value="1"/>
</dbReference>
<reference evidence="5" key="2">
    <citation type="journal article" date="2021" name="PeerJ">
        <title>Extensive microbial diversity within the chicken gut microbiome revealed by metagenomics and culture.</title>
        <authorList>
            <person name="Gilroy R."/>
            <person name="Ravi A."/>
            <person name="Getino M."/>
            <person name="Pursley I."/>
            <person name="Horton D.L."/>
            <person name="Alikhan N.F."/>
            <person name="Baker D."/>
            <person name="Gharbi K."/>
            <person name="Hall N."/>
            <person name="Watson M."/>
            <person name="Adriaenssens E.M."/>
            <person name="Foster-Nyarko E."/>
            <person name="Jarju S."/>
            <person name="Secka A."/>
            <person name="Antonio M."/>
            <person name="Oren A."/>
            <person name="Chaudhuri R.R."/>
            <person name="La Ragione R."/>
            <person name="Hildebrand F."/>
            <person name="Pallen M.J."/>
        </authorList>
    </citation>
    <scope>NUCLEOTIDE SEQUENCE</scope>
    <source>
        <strain evidence="5">CHK183-6373</strain>
    </source>
</reference>
<feature type="domain" description="Metalloprotease TldD/E N-terminal" evidence="2">
    <location>
        <begin position="22"/>
        <end position="83"/>
    </location>
</feature>
<name>A0A9D1TCK8_9FIRM</name>
<dbReference type="Gene3D" id="3.30.2290.10">
    <property type="entry name" value="PmbA/TldD superfamily"/>
    <property type="match status" value="1"/>
</dbReference>
<evidence type="ECO:0000259" key="2">
    <source>
        <dbReference type="Pfam" id="PF01523"/>
    </source>
</evidence>
<comment type="similarity">
    <text evidence="1">Belongs to the peptidase U62 family.</text>
</comment>
<accession>A0A9D1TCK8</accession>
<dbReference type="AlphaFoldDB" id="A0A9D1TCK8"/>
<reference evidence="5" key="1">
    <citation type="submission" date="2020-10" db="EMBL/GenBank/DDBJ databases">
        <authorList>
            <person name="Gilroy R."/>
        </authorList>
    </citation>
    <scope>NUCLEOTIDE SEQUENCE</scope>
    <source>
        <strain evidence="5">CHK183-6373</strain>
    </source>
</reference>
<proteinExistence type="inferred from homology"/>
<dbReference type="InterPro" id="IPR002510">
    <property type="entry name" value="Metalloprtase-TldD/E_N"/>
</dbReference>
<dbReference type="GO" id="GO:0005829">
    <property type="term" value="C:cytosol"/>
    <property type="evidence" value="ECO:0007669"/>
    <property type="project" value="TreeGrafter"/>
</dbReference>
<evidence type="ECO:0000313" key="6">
    <source>
        <dbReference type="Proteomes" id="UP000886884"/>
    </source>
</evidence>
<feature type="domain" description="Metalloprotease TldD/E central" evidence="4">
    <location>
        <begin position="114"/>
        <end position="217"/>
    </location>
</feature>
<evidence type="ECO:0000256" key="1">
    <source>
        <dbReference type="ARBA" id="ARBA00005836"/>
    </source>
</evidence>
<dbReference type="EMBL" id="DVOT01000089">
    <property type="protein sequence ID" value="HIV27298.1"/>
    <property type="molecule type" value="Genomic_DNA"/>
</dbReference>
<dbReference type="GO" id="GO:0006508">
    <property type="term" value="P:proteolysis"/>
    <property type="evidence" value="ECO:0007669"/>
    <property type="project" value="InterPro"/>
</dbReference>
<evidence type="ECO:0000313" key="5">
    <source>
        <dbReference type="EMBL" id="HIV27298.1"/>
    </source>
</evidence>
<dbReference type="InterPro" id="IPR035068">
    <property type="entry name" value="TldD/PmbA_N"/>
</dbReference>
<dbReference type="PANTHER" id="PTHR43421">
    <property type="entry name" value="METALLOPROTEASE PMBA"/>
    <property type="match status" value="1"/>
</dbReference>
<gene>
    <name evidence="5" type="ORF">IAA64_04975</name>
</gene>
<evidence type="ECO:0000259" key="3">
    <source>
        <dbReference type="Pfam" id="PF19289"/>
    </source>
</evidence>
<dbReference type="Pfam" id="PF19290">
    <property type="entry name" value="PmbA_TldD_2nd"/>
    <property type="match status" value="1"/>
</dbReference>
<sequence length="449" mass="47021">MDRQAFIDKLFARAQSEGFEAYEAYYVKGNSFEVSVFGGEIVDYTVSESLGLGFRALIGGKMGYASTQALDDDAVEFLIASVKDSAALIENDDPQFIFGGGEAYAQVDNYSQALDAVTPAQKIAFARELEKAALAQDPRIQRVDGCSVMTESSERAIRNSKGLNLASRQNVAVAYVAPIAEENGRVNTGMKFQMEQEFSALDAQAIAKAAVERALTGLTAQQPASATCAIAFENRAAASLLGVFSSIFSAEAAQKGLSLLKGREGEAIASEAVTIVDDPHRPHSAASKPFDGEGVPTRKKNVVEKGVLQTLLHNLTTAAKQGVATTGNAARGYASAVGVAPSNFYIAPSQESVEAMLARMGEGFLITEVSGLHAGANQISGDFSLLAKGFAVRGGQKAEPVEQITVAGNFFAVLKDVVAVADDLAFGLPGGSLVGSPTIWVKALSVAGK</sequence>